<organism evidence="1 2">
    <name type="scientific">Trifolium medium</name>
    <dbReference type="NCBI Taxonomy" id="97028"/>
    <lineage>
        <taxon>Eukaryota</taxon>
        <taxon>Viridiplantae</taxon>
        <taxon>Streptophyta</taxon>
        <taxon>Embryophyta</taxon>
        <taxon>Tracheophyta</taxon>
        <taxon>Spermatophyta</taxon>
        <taxon>Magnoliopsida</taxon>
        <taxon>eudicotyledons</taxon>
        <taxon>Gunneridae</taxon>
        <taxon>Pentapetalae</taxon>
        <taxon>rosids</taxon>
        <taxon>fabids</taxon>
        <taxon>Fabales</taxon>
        <taxon>Fabaceae</taxon>
        <taxon>Papilionoideae</taxon>
        <taxon>50 kb inversion clade</taxon>
        <taxon>NPAAA clade</taxon>
        <taxon>Hologalegina</taxon>
        <taxon>IRL clade</taxon>
        <taxon>Trifolieae</taxon>
        <taxon>Trifolium</taxon>
    </lineage>
</organism>
<sequence length="72" mass="8229">MADNTRMNEIYAELRKNADAIDLVSSTLTAQIDRIELSGNAQTLRIEEIQRSNETQFSQLNATMTQLLQRFP</sequence>
<dbReference type="AlphaFoldDB" id="A0A392TUF7"/>
<accession>A0A392TUF7</accession>
<dbReference type="EMBL" id="LXQA010658237">
    <property type="protein sequence ID" value="MCI64538.1"/>
    <property type="molecule type" value="Genomic_DNA"/>
</dbReference>
<name>A0A392TUF7_9FABA</name>
<dbReference type="Proteomes" id="UP000265520">
    <property type="component" value="Unassembled WGS sequence"/>
</dbReference>
<evidence type="ECO:0000313" key="2">
    <source>
        <dbReference type="Proteomes" id="UP000265520"/>
    </source>
</evidence>
<comment type="caution">
    <text evidence="1">The sequence shown here is derived from an EMBL/GenBank/DDBJ whole genome shotgun (WGS) entry which is preliminary data.</text>
</comment>
<proteinExistence type="predicted"/>
<protein>
    <submittedName>
        <fullName evidence="1">Uncharacterized protein</fullName>
    </submittedName>
</protein>
<reference evidence="1 2" key="1">
    <citation type="journal article" date="2018" name="Front. Plant Sci.">
        <title>Red Clover (Trifolium pratense) and Zigzag Clover (T. medium) - A Picture of Genomic Similarities and Differences.</title>
        <authorList>
            <person name="Dluhosova J."/>
            <person name="Istvanek J."/>
            <person name="Nedelnik J."/>
            <person name="Repkova J."/>
        </authorList>
    </citation>
    <scope>NUCLEOTIDE SEQUENCE [LARGE SCALE GENOMIC DNA]</scope>
    <source>
        <strain evidence="2">cv. 10/8</strain>
        <tissue evidence="1">Leaf</tissue>
    </source>
</reference>
<feature type="non-terminal residue" evidence="1">
    <location>
        <position position="72"/>
    </location>
</feature>
<evidence type="ECO:0000313" key="1">
    <source>
        <dbReference type="EMBL" id="MCI64538.1"/>
    </source>
</evidence>
<keyword evidence="2" id="KW-1185">Reference proteome</keyword>